<accession>A0ABN1HXM6</accession>
<dbReference type="EMBL" id="BAAAGU010000109">
    <property type="protein sequence ID" value="GAA0672024.1"/>
    <property type="molecule type" value="Genomic_DNA"/>
</dbReference>
<dbReference type="RefSeq" id="WP_344007709.1">
    <property type="nucleotide sequence ID" value="NZ_BAAAGU010000109.1"/>
</dbReference>
<dbReference type="Proteomes" id="UP001500724">
    <property type="component" value="Unassembled WGS sequence"/>
</dbReference>
<reference evidence="1 2" key="1">
    <citation type="journal article" date="2019" name="Int. J. Syst. Evol. Microbiol.">
        <title>The Global Catalogue of Microorganisms (GCM) 10K type strain sequencing project: providing services to taxonomists for standard genome sequencing and annotation.</title>
        <authorList>
            <consortium name="The Broad Institute Genomics Platform"/>
            <consortium name="The Broad Institute Genome Sequencing Center for Infectious Disease"/>
            <person name="Wu L."/>
            <person name="Ma J."/>
        </authorList>
    </citation>
    <scope>NUCLEOTIDE SEQUENCE [LARGE SCALE GENOMIC DNA]</scope>
    <source>
        <strain evidence="1 2">JCM 10367</strain>
    </source>
</reference>
<dbReference type="InterPro" id="IPR043010">
    <property type="entry name" value="Phenol_hydroxylase_sf"/>
</dbReference>
<evidence type="ECO:0000313" key="1">
    <source>
        <dbReference type="EMBL" id="GAA0672024.1"/>
    </source>
</evidence>
<name>A0ABN1HXM6_9ACTN</name>
<protein>
    <submittedName>
        <fullName evidence="1">Phenol hydroxylase subunit P4</fullName>
    </submittedName>
</protein>
<gene>
    <name evidence="1" type="ORF">GCM10009535_59620</name>
</gene>
<evidence type="ECO:0000313" key="2">
    <source>
        <dbReference type="Proteomes" id="UP001500724"/>
    </source>
</evidence>
<dbReference type="Pfam" id="PF04663">
    <property type="entry name" value="Phenol_monoox"/>
    <property type="match status" value="1"/>
</dbReference>
<keyword evidence="2" id="KW-1185">Reference proteome</keyword>
<sequence length="106" mass="11676">MALRAIGTYEFPSSSRQELYGEDQLVHVLWRNNMTFCAAACFRAPKTMTWADFTAGMVEPWAASDPGFVPGSAREWTLDDAPLSPEPHESLADLGVGHKSLLTFEA</sequence>
<organism evidence="1 2">
    <name type="scientific">Streptomyces thermocarboxydovorans</name>
    <dbReference type="NCBI Taxonomy" id="59298"/>
    <lineage>
        <taxon>Bacteria</taxon>
        <taxon>Bacillati</taxon>
        <taxon>Actinomycetota</taxon>
        <taxon>Actinomycetes</taxon>
        <taxon>Kitasatosporales</taxon>
        <taxon>Streptomycetaceae</taxon>
        <taxon>Streptomyces</taxon>
    </lineage>
</organism>
<dbReference type="InterPro" id="IPR006756">
    <property type="entry name" value="Phenol_hydroxylase"/>
</dbReference>
<proteinExistence type="predicted"/>
<dbReference type="Gene3D" id="3.10.20.560">
    <property type="entry name" value="Phenol hydroxylase"/>
    <property type="match status" value="1"/>
</dbReference>
<comment type="caution">
    <text evidence="1">The sequence shown here is derived from an EMBL/GenBank/DDBJ whole genome shotgun (WGS) entry which is preliminary data.</text>
</comment>